<dbReference type="Proteomes" id="UP000460272">
    <property type="component" value="Unassembled WGS sequence"/>
</dbReference>
<protein>
    <submittedName>
        <fullName evidence="2">Uncharacterized protein</fullName>
    </submittedName>
</protein>
<feature type="region of interest" description="Disordered" evidence="1">
    <location>
        <begin position="42"/>
        <end position="64"/>
    </location>
</feature>
<organism evidence="2 3">
    <name type="scientific">Trebonia kvetii</name>
    <dbReference type="NCBI Taxonomy" id="2480626"/>
    <lineage>
        <taxon>Bacteria</taxon>
        <taxon>Bacillati</taxon>
        <taxon>Actinomycetota</taxon>
        <taxon>Actinomycetes</taxon>
        <taxon>Streptosporangiales</taxon>
        <taxon>Treboniaceae</taxon>
        <taxon>Trebonia</taxon>
    </lineage>
</organism>
<comment type="caution">
    <text evidence="2">The sequence shown here is derived from an EMBL/GenBank/DDBJ whole genome shotgun (WGS) entry which is preliminary data.</text>
</comment>
<evidence type="ECO:0000256" key="1">
    <source>
        <dbReference type="SAM" id="MobiDB-lite"/>
    </source>
</evidence>
<evidence type="ECO:0000313" key="2">
    <source>
        <dbReference type="EMBL" id="TVZ06501.1"/>
    </source>
</evidence>
<dbReference type="AlphaFoldDB" id="A0A6P2C960"/>
<dbReference type="EMBL" id="RPFW01000001">
    <property type="protein sequence ID" value="TVZ06501.1"/>
    <property type="molecule type" value="Genomic_DNA"/>
</dbReference>
<dbReference type="RefSeq" id="WP_145851256.1">
    <property type="nucleotide sequence ID" value="NZ_RPFW01000001.1"/>
</dbReference>
<reference evidence="2 3" key="1">
    <citation type="submission" date="2018-11" db="EMBL/GenBank/DDBJ databases">
        <title>Trebonia kvetii gen.nov., sp.nov., a novel acidophilic actinobacterium, and proposal of the new actinobacterial family Treboniaceae fam. nov.</title>
        <authorList>
            <person name="Rapoport D."/>
            <person name="Sagova-Mareckova M."/>
            <person name="Sedlacek I."/>
            <person name="Provaznik J."/>
            <person name="Kralova S."/>
            <person name="Pavlinic D."/>
            <person name="Benes V."/>
            <person name="Kopecky J."/>
        </authorList>
    </citation>
    <scope>NUCLEOTIDE SEQUENCE [LARGE SCALE GENOMIC DNA]</scope>
    <source>
        <strain evidence="2 3">15Tr583</strain>
    </source>
</reference>
<accession>A0A6P2C960</accession>
<evidence type="ECO:0000313" key="3">
    <source>
        <dbReference type="Proteomes" id="UP000460272"/>
    </source>
</evidence>
<gene>
    <name evidence="2" type="ORF">EAS64_03540</name>
</gene>
<proteinExistence type="predicted"/>
<sequence>MSDHPGLRSFGRPNAVIRQFDFRAARNDVRGDRVGVALPVGGRAAPPSAAGRAAFSSSVSLGSP</sequence>
<name>A0A6P2C960_9ACTN</name>
<keyword evidence="3" id="KW-1185">Reference proteome</keyword>